<evidence type="ECO:0000259" key="9">
    <source>
        <dbReference type="SMART" id="SM00500"/>
    </source>
</evidence>
<gene>
    <name evidence="10" type="ORF">GGH94_003233</name>
</gene>
<keyword evidence="11" id="KW-1185">Reference proteome</keyword>
<protein>
    <recommendedName>
        <fullName evidence="3">Pre-mRNA-splicing factor 18</fullName>
    </recommendedName>
</protein>
<dbReference type="SUPFAM" id="SSF52047">
    <property type="entry name" value="RNI-like"/>
    <property type="match status" value="1"/>
</dbReference>
<feature type="region of interest" description="Disordered" evidence="8">
    <location>
        <begin position="60"/>
        <end position="102"/>
    </location>
</feature>
<proteinExistence type="inferred from homology"/>
<feature type="compositionally biased region" description="Polar residues" evidence="8">
    <location>
        <begin position="73"/>
        <end position="89"/>
    </location>
</feature>
<evidence type="ECO:0000256" key="5">
    <source>
        <dbReference type="ARBA" id="ARBA00022728"/>
    </source>
</evidence>
<evidence type="ECO:0000256" key="3">
    <source>
        <dbReference type="ARBA" id="ARBA00018242"/>
    </source>
</evidence>
<dbReference type="GO" id="GO:0005682">
    <property type="term" value="C:U5 snRNP"/>
    <property type="evidence" value="ECO:0007669"/>
    <property type="project" value="TreeGrafter"/>
</dbReference>
<dbReference type="InterPro" id="IPR039979">
    <property type="entry name" value="PRPF18"/>
</dbReference>
<dbReference type="GO" id="GO:0046540">
    <property type="term" value="C:U4/U6 x U5 tri-snRNP complex"/>
    <property type="evidence" value="ECO:0007669"/>
    <property type="project" value="TreeGrafter"/>
</dbReference>
<dbReference type="AlphaFoldDB" id="A0A9W8M5Y4"/>
<dbReference type="PANTHER" id="PTHR13007:SF19">
    <property type="entry name" value="PRE-MRNA-SPLICING FACTOR 18"/>
    <property type="match status" value="1"/>
</dbReference>
<dbReference type="Pfam" id="PF02840">
    <property type="entry name" value="Prp18"/>
    <property type="match status" value="1"/>
</dbReference>
<evidence type="ECO:0000256" key="4">
    <source>
        <dbReference type="ARBA" id="ARBA00022664"/>
    </source>
</evidence>
<keyword evidence="6" id="KW-0508">mRNA splicing</keyword>
<dbReference type="InterPro" id="IPR036285">
    <property type="entry name" value="PRP4-like_sf"/>
</dbReference>
<comment type="caution">
    <text evidence="10">The sequence shown here is derived from an EMBL/GenBank/DDBJ whole genome shotgun (WGS) entry which is preliminary data.</text>
</comment>
<keyword evidence="5" id="KW-0747">Spliceosome</keyword>
<dbReference type="InterPro" id="IPR004098">
    <property type="entry name" value="Prp18"/>
</dbReference>
<dbReference type="SUPFAM" id="SSF158230">
    <property type="entry name" value="PRP4-like"/>
    <property type="match status" value="1"/>
</dbReference>
<dbReference type="InterPro" id="IPR014906">
    <property type="entry name" value="PRP4-like"/>
</dbReference>
<evidence type="ECO:0000256" key="6">
    <source>
        <dbReference type="ARBA" id="ARBA00023187"/>
    </source>
</evidence>
<dbReference type="Gene3D" id="1.20.940.10">
    <property type="entry name" value="Functional domain of the splicing factor Prp18"/>
    <property type="match status" value="1"/>
</dbReference>
<dbReference type="GO" id="GO:0071021">
    <property type="term" value="C:U2-type post-spliceosomal complex"/>
    <property type="evidence" value="ECO:0007669"/>
    <property type="project" value="TreeGrafter"/>
</dbReference>
<dbReference type="Proteomes" id="UP001140074">
    <property type="component" value="Unassembled WGS sequence"/>
</dbReference>
<feature type="compositionally biased region" description="Low complexity" evidence="8">
    <location>
        <begin position="60"/>
        <end position="72"/>
    </location>
</feature>
<comment type="similarity">
    <text evidence="2">Belongs to the PRP18 family.</text>
</comment>
<evidence type="ECO:0000256" key="1">
    <source>
        <dbReference type="ARBA" id="ARBA00004123"/>
    </source>
</evidence>
<dbReference type="GO" id="GO:0000350">
    <property type="term" value="P:generation of catalytic spliceosome for second transesterification step"/>
    <property type="evidence" value="ECO:0007669"/>
    <property type="project" value="TreeGrafter"/>
</dbReference>
<dbReference type="Pfam" id="PF08799">
    <property type="entry name" value="PRP4"/>
    <property type="match status" value="1"/>
</dbReference>
<sequence length="916" mass="104186">MDLLKAAISSETKKRKTLYERAAAKSDDASGSHKKYVRVADLEQAAAALDSTTNVAATASTSAPTSAHLTTSDQVDSPATAASNSAVKNSRTDDDDGQVAGTVSAEEAVRRLRARGEPIRLFGESDGQRQRRLRMLELSEEKSDGQRNEFRHVLAQVEAGAMLDDLRRQAKMNDDEEEKRQHRYALLAAYDVTPISLSLLRSDMDRLCTLLYVYFKRLLYEWDDYLATRPEEERRSAEGKMAAATQRQSADYLKPFFRNLKQRKLQADVLARITEIARWMLEKEYMRANDEYLQLSIGNAPWPLGVTQVGIHARAARENINANKVAHVLNDETQRKWIQSIKRLMRFAQTKYPPSDLAKMHYSESSQQIKRRWSIVDLRTRDAGTVRRGPCWIEALPAELFELIFSYVSGTAAMNYIYFHREQHSQRLSLDRMGVLGRVRDRAMTQVCRRWRSLLMPSYYQYAVYNGKTNELEVPDEYLEYVRRILIHIPNGYRSFRSAARAMNWLAVEVRCKVRWLGLAMGDGATISKSEYGALVGFFPNLVAMSMDLAQVDLKERFICPAILDSDSAVRITALAFHRCGLPDRMVRARLISRAASTLEFLDTGQFDAHVLADIFWPSKALSRVRFPQLRRLYFHICGAAGSPTASSQTSRQLFPKVEELRCVVNVAPSEEGNGEGADNLRMFVESVLSYQLPELRRLSIIYDLAWMMPELSPSALPALEHLLLAWWRQHTAGDGAKSVRVILGRSLNMAAEFSQLQQFSVRAPSTTDGRALQLREQQQLTGLRTLDLRTWALSLCDLQLVLQRLPGVQNLALTLMDPGNCPNPDDIEFNLRVRRLWLNTVECKWDNPSLDSLITTVTQMVNLRELLLFRRAFQRLKTAITRAKSDDLYEFAKSVNIGQCHCDEWTVKTSTTLCL</sequence>
<comment type="subcellular location">
    <subcellularLocation>
        <location evidence="1">Nucleus</location>
    </subcellularLocation>
</comment>
<organism evidence="10 11">
    <name type="scientific">Coemansia aciculifera</name>
    <dbReference type="NCBI Taxonomy" id="417176"/>
    <lineage>
        <taxon>Eukaryota</taxon>
        <taxon>Fungi</taxon>
        <taxon>Fungi incertae sedis</taxon>
        <taxon>Zoopagomycota</taxon>
        <taxon>Kickxellomycotina</taxon>
        <taxon>Kickxellomycetes</taxon>
        <taxon>Kickxellales</taxon>
        <taxon>Kickxellaceae</taxon>
        <taxon>Coemansia</taxon>
    </lineage>
</organism>
<evidence type="ECO:0000313" key="10">
    <source>
        <dbReference type="EMBL" id="KAJ2863967.1"/>
    </source>
</evidence>
<accession>A0A9W8M5Y4</accession>
<reference evidence="10" key="1">
    <citation type="submission" date="2022-07" db="EMBL/GenBank/DDBJ databases">
        <title>Phylogenomic reconstructions and comparative analyses of Kickxellomycotina fungi.</title>
        <authorList>
            <person name="Reynolds N.K."/>
            <person name="Stajich J.E."/>
            <person name="Barry K."/>
            <person name="Grigoriev I.V."/>
            <person name="Crous P."/>
            <person name="Smith M.E."/>
        </authorList>
    </citation>
    <scope>NUCLEOTIDE SEQUENCE</scope>
    <source>
        <strain evidence="10">RSA 476</strain>
    </source>
</reference>
<name>A0A9W8M5Y4_9FUNG</name>
<dbReference type="Gene3D" id="4.10.280.110">
    <property type="entry name" value="Pre-mRNA processing factor 4 domain"/>
    <property type="match status" value="1"/>
</dbReference>
<evidence type="ECO:0000256" key="7">
    <source>
        <dbReference type="ARBA" id="ARBA00023242"/>
    </source>
</evidence>
<evidence type="ECO:0000256" key="8">
    <source>
        <dbReference type="SAM" id="MobiDB-lite"/>
    </source>
</evidence>
<dbReference type="SMART" id="SM00500">
    <property type="entry name" value="SFM"/>
    <property type="match status" value="1"/>
</dbReference>
<keyword evidence="7" id="KW-0539">Nucleus</keyword>
<evidence type="ECO:0000256" key="2">
    <source>
        <dbReference type="ARBA" id="ARBA00008137"/>
    </source>
</evidence>
<feature type="domain" description="Pre-mRNA processing factor 4 (PRP4)-like" evidence="9">
    <location>
        <begin position="103"/>
        <end position="152"/>
    </location>
</feature>
<dbReference type="EMBL" id="JANBUY010000104">
    <property type="protein sequence ID" value="KAJ2863967.1"/>
    <property type="molecule type" value="Genomic_DNA"/>
</dbReference>
<keyword evidence="4" id="KW-0507">mRNA processing</keyword>
<evidence type="ECO:0000313" key="11">
    <source>
        <dbReference type="Proteomes" id="UP001140074"/>
    </source>
</evidence>
<dbReference type="PANTHER" id="PTHR13007">
    <property type="entry name" value="PRE-MRNA SPLICING FACTOR-RELATED"/>
    <property type="match status" value="1"/>
</dbReference>
<dbReference type="SUPFAM" id="SSF47938">
    <property type="entry name" value="Functional domain of the splicing factor Prp18"/>
    <property type="match status" value="1"/>
</dbReference>